<sequence>MVSRQWLYFGGFVTTAILLVGVGLIAILDGLSVLSGGVTYSEEFVLLAMLGEAAEWVVVGLVLGLFAAVFFAATVVSVLRSASLPRDDRLVSLVEWLELKYPHLRRFDVAQKVEPTIEDRKQQLKERYVAGEISEETFERKMAQLMDDPSADSKSSSGNETSVEITDES</sequence>
<protein>
    <submittedName>
        <fullName evidence="4">Uncharacterized membrane protein</fullName>
    </submittedName>
</protein>
<evidence type="ECO:0000256" key="1">
    <source>
        <dbReference type="SAM" id="MobiDB-lite"/>
    </source>
</evidence>
<dbReference type="OrthoDB" id="178074at2157"/>
<dbReference type="EMBL" id="FOIS01000001">
    <property type="protein sequence ID" value="SEV81601.1"/>
    <property type="molecule type" value="Genomic_DNA"/>
</dbReference>
<feature type="domain" description="SHOCT" evidence="3">
    <location>
        <begin position="122"/>
        <end position="146"/>
    </location>
</feature>
<keyword evidence="5" id="KW-1185">Reference proteome</keyword>
<keyword evidence="2" id="KW-0472">Membrane</keyword>
<feature type="transmembrane region" description="Helical" evidence="2">
    <location>
        <begin position="7"/>
        <end position="28"/>
    </location>
</feature>
<dbReference type="Pfam" id="PF09851">
    <property type="entry name" value="SHOCT"/>
    <property type="match status" value="1"/>
</dbReference>
<reference evidence="5" key="1">
    <citation type="submission" date="2016-10" db="EMBL/GenBank/DDBJ databases">
        <authorList>
            <person name="Varghese N."/>
        </authorList>
    </citation>
    <scope>NUCLEOTIDE SEQUENCE [LARGE SCALE GENOMIC DNA]</scope>
    <source>
        <strain evidence="5">CGMCC 1.12284</strain>
    </source>
</reference>
<feature type="compositionally biased region" description="Polar residues" evidence="1">
    <location>
        <begin position="152"/>
        <end position="169"/>
    </location>
</feature>
<keyword evidence="2" id="KW-1133">Transmembrane helix</keyword>
<evidence type="ECO:0000313" key="5">
    <source>
        <dbReference type="Proteomes" id="UP000183275"/>
    </source>
</evidence>
<gene>
    <name evidence="4" type="ORF">SAMN05216285_0243</name>
</gene>
<dbReference type="RefSeq" id="WP_049990306.1">
    <property type="nucleotide sequence ID" value="NZ_FOIS01000001.1"/>
</dbReference>
<dbReference type="STRING" id="1202768.SAMN05216285_0243"/>
<accession>A0A1I0M1K6</accession>
<evidence type="ECO:0000313" key="4">
    <source>
        <dbReference type="EMBL" id="SEV81601.1"/>
    </source>
</evidence>
<dbReference type="eggNOG" id="arCOG03912">
    <property type="taxonomic scope" value="Archaea"/>
</dbReference>
<dbReference type="Proteomes" id="UP000183275">
    <property type="component" value="Unassembled WGS sequence"/>
</dbReference>
<name>A0A1I0M1K6_9EURY</name>
<proteinExistence type="predicted"/>
<feature type="transmembrane region" description="Helical" evidence="2">
    <location>
        <begin position="56"/>
        <end position="79"/>
    </location>
</feature>
<feature type="region of interest" description="Disordered" evidence="1">
    <location>
        <begin position="145"/>
        <end position="169"/>
    </location>
</feature>
<evidence type="ECO:0000259" key="3">
    <source>
        <dbReference type="Pfam" id="PF09851"/>
    </source>
</evidence>
<dbReference type="InterPro" id="IPR018649">
    <property type="entry name" value="SHOCT"/>
</dbReference>
<organism evidence="4 5">
    <name type="scientific">Natrinema salifodinae</name>
    <dbReference type="NCBI Taxonomy" id="1202768"/>
    <lineage>
        <taxon>Archaea</taxon>
        <taxon>Methanobacteriati</taxon>
        <taxon>Methanobacteriota</taxon>
        <taxon>Stenosarchaea group</taxon>
        <taxon>Halobacteria</taxon>
        <taxon>Halobacteriales</taxon>
        <taxon>Natrialbaceae</taxon>
        <taxon>Natrinema</taxon>
    </lineage>
</organism>
<evidence type="ECO:0000256" key="2">
    <source>
        <dbReference type="SAM" id="Phobius"/>
    </source>
</evidence>
<keyword evidence="2" id="KW-0812">Transmembrane</keyword>
<dbReference type="AlphaFoldDB" id="A0A1I0M1K6"/>